<sequence length="902" mass="101237">MEKLKRISTPLPLIIILELTGCLLLATLWTCTAVEDLPLGQRILPEGMEQPRQRIRNTLGGFYSQNVTLFFRNSPFRVQTELIVESSATITIETGVQMYFDTGVGMKVFGTIRAIGNEFAHIQMLPYQEQLNYEDSFPDFRLIDGPNVRQGRLQVRFRDRWRSVCNQLTNWTSIDTGVACRSMGYSDGGFWRYYSRNNDTYPLVMAAPECLPTAKIYGNAKALMIQIGFHSLKTCAREKMILDFTAGGLRHLLVGLNTGKVYKSSVLHLIIRLEFIDILYAGYDGLKHSARDGIYFYEPPGPILIANSTIRHNRGHGIAIDNTVDGRFFLNQTKVINNYGDGVWYKQKHAGLSLSQGFLGTSIGTAKSSSVGRSKRQTSYYEKEKPRLDMCNGTLIDPLLPPNICWIMVSLPARLPYSYTIQFIDIDNRNPPELGSRTELIVCEGNGTFPNVCQNERYRIPMNHGVLPQSVSLTNSQNPLYIGLEYGVGQSSMAYVFGDVDLLFKIHASVTYKAFYGLNITNSVILNNTGNGIQAINIRDRTALSNVTVEGNEGLAGFLVRDGAADIWVNDTSLSYNWGDGMNVSYAGGSINLNSSRLSFNYNDTIPFYALRQEIIIKGRPSNNIFYPKMMISDNLWGGVLVGNYCTPLSSGIQPKVLINWVEFNNNHYHPSIEVFSCQRSDVSQLKVDVSGNNIVFGTAMGFRMEPCVNTELIMNSNRFHNIKNTAILVRNAKHPHLAHLKAKVVIAKNDIKMNEAQYIVSIGLNEDAPLQHLTFNQQNEVRSNIVINPFPFLKPRSTPYAALVVSSSNIGTELMEHAKVIDAKENNWGDAHAQNFLQRIFDQFNRFSLASIDVNPYAAVCNQRAPTITYVQQYYRQFRQLSSPLVIGGTIFENNDLQAGR</sequence>
<dbReference type="InterPro" id="IPR006626">
    <property type="entry name" value="PbH1"/>
</dbReference>
<evidence type="ECO:0000256" key="2">
    <source>
        <dbReference type="ARBA" id="ARBA00022737"/>
    </source>
</evidence>
<evidence type="ECO:0000256" key="1">
    <source>
        <dbReference type="ARBA" id="ARBA00022729"/>
    </source>
</evidence>
<dbReference type="InterPro" id="IPR001190">
    <property type="entry name" value="SRCR"/>
</dbReference>
<name>A0A915CLZ3_9BILA</name>
<dbReference type="GO" id="GO:0016020">
    <property type="term" value="C:membrane"/>
    <property type="evidence" value="ECO:0007669"/>
    <property type="project" value="InterPro"/>
</dbReference>
<dbReference type="InterPro" id="IPR012334">
    <property type="entry name" value="Pectin_lyas_fold"/>
</dbReference>
<dbReference type="PANTHER" id="PTHR47653:SF1">
    <property type="entry name" value="DELETED IN MALIGNANT BRAIN TUMORS 1 PROTEIN"/>
    <property type="match status" value="1"/>
</dbReference>
<dbReference type="SMART" id="SM00710">
    <property type="entry name" value="PbH1"/>
    <property type="match status" value="6"/>
</dbReference>
<evidence type="ECO:0000313" key="7">
    <source>
        <dbReference type="Proteomes" id="UP000887574"/>
    </source>
</evidence>
<dbReference type="AlphaFoldDB" id="A0A915CLZ3"/>
<keyword evidence="2" id="KW-0677">Repeat</keyword>
<keyword evidence="3" id="KW-1015">Disulfide bond</keyword>
<reference evidence="8" key="1">
    <citation type="submission" date="2022-11" db="UniProtKB">
        <authorList>
            <consortium name="WormBaseParasite"/>
        </authorList>
    </citation>
    <scope>IDENTIFICATION</scope>
</reference>
<keyword evidence="4" id="KW-0325">Glycoprotein</keyword>
<evidence type="ECO:0000256" key="5">
    <source>
        <dbReference type="PROSITE-ProRule" id="PRU00196"/>
    </source>
</evidence>
<dbReference type="WBParaSite" id="jg10051">
    <property type="protein sequence ID" value="jg10051"/>
    <property type="gene ID" value="jg10051"/>
</dbReference>
<protein>
    <submittedName>
        <fullName evidence="8">SRCR domain-containing protein</fullName>
    </submittedName>
</protein>
<dbReference type="SUPFAM" id="SSF56487">
    <property type="entry name" value="SRCR-like"/>
    <property type="match status" value="1"/>
</dbReference>
<dbReference type="Pfam" id="PF00530">
    <property type="entry name" value="SRCR"/>
    <property type="match status" value="1"/>
</dbReference>
<comment type="caution">
    <text evidence="5">Lacks conserved residue(s) required for the propagation of feature annotation.</text>
</comment>
<feature type="domain" description="SRCR" evidence="6">
    <location>
        <begin position="140"/>
        <end position="188"/>
    </location>
</feature>
<dbReference type="PROSITE" id="PS50287">
    <property type="entry name" value="SRCR_2"/>
    <property type="match status" value="1"/>
</dbReference>
<keyword evidence="7" id="KW-1185">Reference proteome</keyword>
<dbReference type="PANTHER" id="PTHR47653">
    <property type="entry name" value="PROTEIN BARK BEETLE"/>
    <property type="match status" value="1"/>
</dbReference>
<dbReference type="Gene3D" id="2.160.20.10">
    <property type="entry name" value="Single-stranded right-handed beta-helix, Pectin lyase-like"/>
    <property type="match status" value="1"/>
</dbReference>
<dbReference type="InterPro" id="IPR053243">
    <property type="entry name" value="SJ_maturation_regulator"/>
</dbReference>
<accession>A0A915CLZ3</accession>
<evidence type="ECO:0000313" key="8">
    <source>
        <dbReference type="WBParaSite" id="jg10051"/>
    </source>
</evidence>
<evidence type="ECO:0000256" key="3">
    <source>
        <dbReference type="ARBA" id="ARBA00023157"/>
    </source>
</evidence>
<proteinExistence type="predicted"/>
<dbReference type="SMART" id="SM00202">
    <property type="entry name" value="SR"/>
    <property type="match status" value="1"/>
</dbReference>
<dbReference type="Gene3D" id="3.10.250.10">
    <property type="entry name" value="SRCR-like domain"/>
    <property type="match status" value="1"/>
</dbReference>
<dbReference type="InterPro" id="IPR036772">
    <property type="entry name" value="SRCR-like_dom_sf"/>
</dbReference>
<organism evidence="7 8">
    <name type="scientific">Ditylenchus dipsaci</name>
    <dbReference type="NCBI Taxonomy" id="166011"/>
    <lineage>
        <taxon>Eukaryota</taxon>
        <taxon>Metazoa</taxon>
        <taxon>Ecdysozoa</taxon>
        <taxon>Nematoda</taxon>
        <taxon>Chromadorea</taxon>
        <taxon>Rhabditida</taxon>
        <taxon>Tylenchina</taxon>
        <taxon>Tylenchomorpha</taxon>
        <taxon>Sphaerularioidea</taxon>
        <taxon>Anguinidae</taxon>
        <taxon>Anguininae</taxon>
        <taxon>Ditylenchus</taxon>
    </lineage>
</organism>
<dbReference type="Proteomes" id="UP000887574">
    <property type="component" value="Unplaced"/>
</dbReference>
<evidence type="ECO:0000259" key="6">
    <source>
        <dbReference type="PROSITE" id="PS50287"/>
    </source>
</evidence>
<evidence type="ECO:0000256" key="4">
    <source>
        <dbReference type="ARBA" id="ARBA00023180"/>
    </source>
</evidence>
<dbReference type="GO" id="GO:0045217">
    <property type="term" value="P:cell-cell junction maintenance"/>
    <property type="evidence" value="ECO:0007669"/>
    <property type="project" value="TreeGrafter"/>
</dbReference>
<keyword evidence="1" id="KW-0732">Signal</keyword>